<evidence type="ECO:0000256" key="3">
    <source>
        <dbReference type="ARBA" id="ARBA00022629"/>
    </source>
</evidence>
<comment type="catalytic activity">
    <reaction evidence="7">
        <text>alpha-D-xylose = alpha-D-xylulofuranose</text>
        <dbReference type="Rhea" id="RHEA:22816"/>
        <dbReference type="ChEBI" id="CHEBI:28518"/>
        <dbReference type="ChEBI" id="CHEBI:188998"/>
        <dbReference type="EC" id="5.3.1.5"/>
    </reaction>
</comment>
<evidence type="ECO:0000256" key="8">
    <source>
        <dbReference type="SAM" id="MobiDB-lite"/>
    </source>
</evidence>
<dbReference type="PANTHER" id="PTHR48408:SF1">
    <property type="entry name" value="XYLOSE ISOMERASE"/>
    <property type="match status" value="1"/>
</dbReference>
<sequence>MGKVRLRFSVAFWHMFRGTGGDPFGAPTKNWPWEDGTNSLAMAKRRSPWLESTTYASISVSVISQFEFMKKLGVDRWCFHDRDIAPDGKTLAHKEYGHAMITLVETYLRMVLSLNALDVCQEEGSKRQKIMILLLLGDAVKCGQVPVFYGRCSIEASCTDLEWILTSPKSESPFHSSGAMRERTGCGESQFSSSKIGGSEICKR</sequence>
<keyword evidence="5 10" id="KW-0413">Isomerase</keyword>
<evidence type="ECO:0000256" key="1">
    <source>
        <dbReference type="ARBA" id="ARBA00005765"/>
    </source>
</evidence>
<dbReference type="GO" id="GO:0046872">
    <property type="term" value="F:metal ion binding"/>
    <property type="evidence" value="ECO:0007669"/>
    <property type="project" value="UniProtKB-KW"/>
</dbReference>
<dbReference type="GO" id="GO:0042732">
    <property type="term" value="P:D-xylose metabolic process"/>
    <property type="evidence" value="ECO:0007669"/>
    <property type="project" value="UniProtKB-KW"/>
</dbReference>
<feature type="signal peptide" evidence="9">
    <location>
        <begin position="1"/>
        <end position="21"/>
    </location>
</feature>
<evidence type="ECO:0000256" key="4">
    <source>
        <dbReference type="ARBA" id="ARBA00022723"/>
    </source>
</evidence>
<dbReference type="InterPro" id="IPR036237">
    <property type="entry name" value="Xyl_isomerase-like_sf"/>
</dbReference>
<evidence type="ECO:0000313" key="10">
    <source>
        <dbReference type="EMBL" id="EMS53272.1"/>
    </source>
</evidence>
<feature type="chain" id="PRO_5010836964" description="xylose isomerase" evidence="9">
    <location>
        <begin position="22"/>
        <end position="204"/>
    </location>
</feature>
<dbReference type="EC" id="5.3.1.5" evidence="2"/>
<dbReference type="SUPFAM" id="SSF51658">
    <property type="entry name" value="Xylose isomerase-like"/>
    <property type="match status" value="1"/>
</dbReference>
<dbReference type="Gene3D" id="3.20.20.150">
    <property type="entry name" value="Divalent-metal-dependent TIM barrel enzymes"/>
    <property type="match status" value="1"/>
</dbReference>
<evidence type="ECO:0000256" key="6">
    <source>
        <dbReference type="ARBA" id="ARBA00023277"/>
    </source>
</evidence>
<evidence type="ECO:0000256" key="7">
    <source>
        <dbReference type="ARBA" id="ARBA00033659"/>
    </source>
</evidence>
<accession>M7Z030</accession>
<dbReference type="GO" id="GO:0009045">
    <property type="term" value="F:xylose isomerase activity"/>
    <property type="evidence" value="ECO:0007669"/>
    <property type="project" value="UniProtKB-EC"/>
</dbReference>
<protein>
    <recommendedName>
        <fullName evidence="2">xylose isomerase</fullName>
        <ecNumber evidence="2">5.3.1.5</ecNumber>
    </recommendedName>
</protein>
<reference evidence="10" key="1">
    <citation type="journal article" date="2013" name="Nature">
        <title>Draft genome of the wheat A-genome progenitor Triticum urartu.</title>
        <authorList>
            <person name="Ling H.Q."/>
            <person name="Zhao S."/>
            <person name="Liu D."/>
            <person name="Wang J."/>
            <person name="Sun H."/>
            <person name="Zhang C."/>
            <person name="Fan H."/>
            <person name="Li D."/>
            <person name="Dong L."/>
            <person name="Tao Y."/>
            <person name="Gao C."/>
            <person name="Wu H."/>
            <person name="Li Y."/>
            <person name="Cui Y."/>
            <person name="Guo X."/>
            <person name="Zheng S."/>
            <person name="Wang B."/>
            <person name="Yu K."/>
            <person name="Liang Q."/>
            <person name="Yang W."/>
            <person name="Lou X."/>
            <person name="Chen J."/>
            <person name="Feng M."/>
            <person name="Jian J."/>
            <person name="Zhang X."/>
            <person name="Luo G."/>
            <person name="Jiang Y."/>
            <person name="Liu J."/>
            <person name="Wang Z."/>
            <person name="Sha Y."/>
            <person name="Zhang B."/>
            <person name="Wu H."/>
            <person name="Tang D."/>
            <person name="Shen Q."/>
            <person name="Xue P."/>
            <person name="Zou S."/>
            <person name="Wang X."/>
            <person name="Liu X."/>
            <person name="Wang F."/>
            <person name="Yang Y."/>
            <person name="An X."/>
            <person name="Dong Z."/>
            <person name="Zhang K."/>
            <person name="Zhang X."/>
            <person name="Luo M.C."/>
            <person name="Dvorak J."/>
            <person name="Tong Y."/>
            <person name="Wang J."/>
            <person name="Yang H."/>
            <person name="Li Z."/>
            <person name="Wang D."/>
            <person name="Zhang A."/>
            <person name="Wang J."/>
        </authorList>
    </citation>
    <scope>NUCLEOTIDE SEQUENCE</scope>
</reference>
<keyword evidence="9" id="KW-0732">Signal</keyword>
<dbReference type="InterPro" id="IPR001998">
    <property type="entry name" value="Xylose_isomerase"/>
</dbReference>
<proteinExistence type="inferred from homology"/>
<dbReference type="PANTHER" id="PTHR48408">
    <property type="match status" value="1"/>
</dbReference>
<evidence type="ECO:0000256" key="2">
    <source>
        <dbReference type="ARBA" id="ARBA00011958"/>
    </source>
</evidence>
<keyword evidence="3" id="KW-0859">Xylose metabolism</keyword>
<feature type="compositionally biased region" description="Polar residues" evidence="8">
    <location>
        <begin position="187"/>
        <end position="196"/>
    </location>
</feature>
<organism evidence="10">
    <name type="scientific">Triticum urartu</name>
    <name type="common">Red wild einkorn</name>
    <name type="synonym">Crithodium urartu</name>
    <dbReference type="NCBI Taxonomy" id="4572"/>
    <lineage>
        <taxon>Eukaryota</taxon>
        <taxon>Viridiplantae</taxon>
        <taxon>Streptophyta</taxon>
        <taxon>Embryophyta</taxon>
        <taxon>Tracheophyta</taxon>
        <taxon>Spermatophyta</taxon>
        <taxon>Magnoliopsida</taxon>
        <taxon>Liliopsida</taxon>
        <taxon>Poales</taxon>
        <taxon>Poaceae</taxon>
        <taxon>BOP clade</taxon>
        <taxon>Pooideae</taxon>
        <taxon>Triticodae</taxon>
        <taxon>Triticeae</taxon>
        <taxon>Triticinae</taxon>
        <taxon>Triticum</taxon>
    </lineage>
</organism>
<dbReference type="STRING" id="4572.M7Z030"/>
<evidence type="ECO:0000256" key="5">
    <source>
        <dbReference type="ARBA" id="ARBA00023235"/>
    </source>
</evidence>
<feature type="region of interest" description="Disordered" evidence="8">
    <location>
        <begin position="173"/>
        <end position="204"/>
    </location>
</feature>
<dbReference type="PROSITE" id="PS51415">
    <property type="entry name" value="XYLOSE_ISOMERASE"/>
    <property type="match status" value="1"/>
</dbReference>
<gene>
    <name evidence="10" type="ORF">TRIUR3_28350</name>
</gene>
<dbReference type="EMBL" id="KD196785">
    <property type="protein sequence ID" value="EMS53272.1"/>
    <property type="molecule type" value="Genomic_DNA"/>
</dbReference>
<name>M7Z030_TRIUA</name>
<dbReference type="eggNOG" id="ENOG502QRMS">
    <property type="taxonomic scope" value="Eukaryota"/>
</dbReference>
<dbReference type="AlphaFoldDB" id="M7Z030"/>
<keyword evidence="4" id="KW-0479">Metal-binding</keyword>
<evidence type="ECO:0000256" key="9">
    <source>
        <dbReference type="SAM" id="SignalP"/>
    </source>
</evidence>
<keyword evidence="6" id="KW-0119">Carbohydrate metabolism</keyword>
<comment type="similarity">
    <text evidence="1">Belongs to the xylose isomerase family.</text>
</comment>